<dbReference type="AlphaFoldDB" id="A0A2N5M645"/>
<protein>
    <submittedName>
        <fullName evidence="1">Uncharacterized protein</fullName>
    </submittedName>
</protein>
<accession>A0A2N5M645</accession>
<comment type="caution">
    <text evidence="1">The sequence shown here is derived from an EMBL/GenBank/DDBJ whole genome shotgun (WGS) entry which is preliminary data.</text>
</comment>
<sequence length="63" mass="7458">MKEIISIPASQTQEIIKKYLVHAHPHPRNYRDAQYITFRRVGGIMDILYRVEHDLVLEPELTI</sequence>
<name>A0A2N5M645_9BACI</name>
<dbReference type="OrthoDB" id="9255747at2"/>
<gene>
    <name evidence="1" type="ORF">CUU66_10960</name>
</gene>
<proteinExistence type="predicted"/>
<keyword evidence="2" id="KW-1185">Reference proteome</keyword>
<reference evidence="1 2" key="1">
    <citation type="submission" date="2017-11" db="EMBL/GenBank/DDBJ databases">
        <title>Comparitive Functional Genomics of Dry Heat Resistant strains isolated from the Viking Spacecraft.</title>
        <authorList>
            <person name="Seuylemezian A."/>
            <person name="Cooper K."/>
            <person name="Vaishampayan P."/>
        </authorList>
    </citation>
    <scope>NUCLEOTIDE SEQUENCE [LARGE SCALE GENOMIC DNA]</scope>
    <source>
        <strain evidence="1 2">V1-29</strain>
    </source>
</reference>
<organism evidence="1 2">
    <name type="scientific">Peribacillus deserti</name>
    <dbReference type="NCBI Taxonomy" id="673318"/>
    <lineage>
        <taxon>Bacteria</taxon>
        <taxon>Bacillati</taxon>
        <taxon>Bacillota</taxon>
        <taxon>Bacilli</taxon>
        <taxon>Bacillales</taxon>
        <taxon>Bacillaceae</taxon>
        <taxon>Peribacillus</taxon>
    </lineage>
</organism>
<evidence type="ECO:0000313" key="2">
    <source>
        <dbReference type="Proteomes" id="UP000234748"/>
    </source>
</evidence>
<dbReference type="Proteomes" id="UP000234748">
    <property type="component" value="Unassembled WGS sequence"/>
</dbReference>
<dbReference type="EMBL" id="PGUY01000033">
    <property type="protein sequence ID" value="PLT29815.1"/>
    <property type="molecule type" value="Genomic_DNA"/>
</dbReference>
<evidence type="ECO:0000313" key="1">
    <source>
        <dbReference type="EMBL" id="PLT29815.1"/>
    </source>
</evidence>
<dbReference type="RefSeq" id="WP_101642037.1">
    <property type="nucleotide sequence ID" value="NZ_PGUY01000033.1"/>
</dbReference>